<dbReference type="Pfam" id="PF01764">
    <property type="entry name" value="Lipase_3"/>
    <property type="match status" value="1"/>
</dbReference>
<dbReference type="EMBL" id="CP000083">
    <property type="protein sequence ID" value="AAZ24543.1"/>
    <property type="molecule type" value="Genomic_DNA"/>
</dbReference>
<dbReference type="InterPro" id="IPR029058">
    <property type="entry name" value="AB_hydrolase_fold"/>
</dbReference>
<proteinExistence type="predicted"/>
<accession>Q480T2</accession>
<evidence type="ECO:0000259" key="1">
    <source>
        <dbReference type="Pfam" id="PF01764"/>
    </source>
</evidence>
<protein>
    <recommendedName>
        <fullName evidence="1">Fungal lipase-type domain-containing protein</fullName>
    </recommendedName>
</protein>
<dbReference type="GO" id="GO:0006629">
    <property type="term" value="P:lipid metabolic process"/>
    <property type="evidence" value="ECO:0007669"/>
    <property type="project" value="InterPro"/>
</dbReference>
<sequence>MDNTESGNYIYRLSKGIIFCAYLPRYFSIFYFNKGLINMSEKPILILFHGMGVHTADSFKKEVVSAANNALGRYEGYGNIKFEDKVDIVSIGYDKHFEQIRQQLADNASGITDVLKAKLPGVSDPSIIQDLLDLESSLGDDKFAYTHILDVVLYMTEVGQYVRAQVSEEIVKVIHNNHHRPIHVLCHSLGTAVAHDAFNQIYTNDNSPLPAQLHTLSFPITSYWAFANVSRLVTSFTGLPSPFDSVVKPGHQGFISMFYNIRHVLDPFTLKPFKRFDPNGKKNWLTPDTFKYDYKPIVTTKVSRKNTHDIAGYIEDPDVCHDFFNTFFDFYPPEEIKKAGDNQFKNIQGDYLKIKEYVEKLEQLDLEGITEFIGMMKSFTDYIKELKDE</sequence>
<dbReference type="HOGENOM" id="CLU_762401_0_0_6"/>
<gene>
    <name evidence="2" type="ordered locus">CPS_2725</name>
</gene>
<dbReference type="KEGG" id="cps:CPS_2725"/>
<dbReference type="AlphaFoldDB" id="Q480T2"/>
<evidence type="ECO:0000313" key="2">
    <source>
        <dbReference type="EMBL" id="AAZ24543.1"/>
    </source>
</evidence>
<name>Q480T2_COLP3</name>
<dbReference type="STRING" id="167879.CPS_2725"/>
<evidence type="ECO:0000313" key="3">
    <source>
        <dbReference type="Proteomes" id="UP000000547"/>
    </source>
</evidence>
<dbReference type="SUPFAM" id="SSF53474">
    <property type="entry name" value="alpha/beta-Hydrolases"/>
    <property type="match status" value="1"/>
</dbReference>
<reference evidence="2" key="1">
    <citation type="journal article" date="2005" name="Proc. Natl. Acad. Sci. U.S.A.">
        <title>The psychrophilic lifestyle as revealed by the genome sequence of Colwellia psychrerythraea 34H through genomic and proteomic analyses.</title>
        <authorList>
            <person name="Methe B.A."/>
            <person name="Nelson K.E."/>
            <person name="Deming J.W."/>
            <person name="Momen B."/>
            <person name="Melamud E."/>
            <person name="Zhang X."/>
            <person name="Moult J."/>
            <person name="Madupu R."/>
            <person name="Nelson W.C."/>
            <person name="Dodson R.J."/>
            <person name="Brinkac L.M."/>
            <person name="Daugherty S.C."/>
            <person name="Durkin A.S."/>
            <person name="DeBoy R.T."/>
            <person name="Kolonay J.F."/>
            <person name="Sullivan S.A."/>
            <person name="Zhou L."/>
            <person name="Davidsen T.M."/>
            <person name="Wu M."/>
            <person name="Huston A.L."/>
            <person name="Lewis M."/>
            <person name="Weaver B."/>
            <person name="Weidman J.F."/>
            <person name="Khouri H."/>
            <person name="Utterback T.R."/>
            <person name="Feldblyum T.V."/>
            <person name="Fraser C.M."/>
        </authorList>
    </citation>
    <scope>NUCLEOTIDE SEQUENCE [LARGE SCALE GENOMIC DNA]</scope>
    <source>
        <strain evidence="2">34H</strain>
    </source>
</reference>
<dbReference type="Proteomes" id="UP000000547">
    <property type="component" value="Chromosome"/>
</dbReference>
<organism evidence="2 3">
    <name type="scientific">Colwellia psychrerythraea (strain 34H / ATCC BAA-681)</name>
    <name type="common">Vibrio psychroerythus</name>
    <dbReference type="NCBI Taxonomy" id="167879"/>
    <lineage>
        <taxon>Bacteria</taxon>
        <taxon>Pseudomonadati</taxon>
        <taxon>Pseudomonadota</taxon>
        <taxon>Gammaproteobacteria</taxon>
        <taxon>Alteromonadales</taxon>
        <taxon>Colwelliaceae</taxon>
        <taxon>Colwellia</taxon>
    </lineage>
</organism>
<dbReference type="InterPro" id="IPR002921">
    <property type="entry name" value="Fungal_lipase-type"/>
</dbReference>
<feature type="domain" description="Fungal lipase-type" evidence="1">
    <location>
        <begin position="131"/>
        <end position="231"/>
    </location>
</feature>